<evidence type="ECO:0000256" key="6">
    <source>
        <dbReference type="ARBA" id="ARBA00022475"/>
    </source>
</evidence>
<keyword evidence="12" id="KW-0206">Cytoskeleton</keyword>
<dbReference type="InterPro" id="IPR027267">
    <property type="entry name" value="AH/BAR_dom_sf"/>
</dbReference>
<dbReference type="FunFam" id="2.30.30.40:FF:000017">
    <property type="entry name" value="Formin-binding protein 1-like isoform 1"/>
    <property type="match status" value="1"/>
</dbReference>
<dbReference type="GO" id="GO:0005886">
    <property type="term" value="C:plasma membrane"/>
    <property type="evidence" value="ECO:0007669"/>
    <property type="project" value="UniProtKB-SubCell"/>
</dbReference>
<dbReference type="PROSITE" id="PS51741">
    <property type="entry name" value="F_BAR"/>
    <property type="match status" value="1"/>
</dbReference>
<dbReference type="Pfam" id="PF25610">
    <property type="entry name" value="HR1_TOCA"/>
    <property type="match status" value="1"/>
</dbReference>
<dbReference type="Ensembl" id="ENSDLAT00005075411.1">
    <property type="protein sequence ID" value="ENSDLAP00005064954.1"/>
    <property type="gene ID" value="ENSDLAG00005019465.2"/>
</dbReference>
<comment type="subcellular location">
    <subcellularLocation>
        <location evidence="1">Cell membrane</location>
    </subcellularLocation>
    <subcellularLocation>
        <location evidence="3">Cytoplasm</location>
        <location evidence="3">Cell cortex</location>
    </subcellularLocation>
    <subcellularLocation>
        <location evidence="2">Cytoplasm</location>
        <location evidence="2">Cytoskeleton</location>
    </subcellularLocation>
</comment>
<organism evidence="20 21">
    <name type="scientific">Dicentrarchus labrax</name>
    <name type="common">European seabass</name>
    <name type="synonym">Morone labrax</name>
    <dbReference type="NCBI Taxonomy" id="13489"/>
    <lineage>
        <taxon>Eukaryota</taxon>
        <taxon>Metazoa</taxon>
        <taxon>Chordata</taxon>
        <taxon>Craniata</taxon>
        <taxon>Vertebrata</taxon>
        <taxon>Euteleostomi</taxon>
        <taxon>Actinopterygii</taxon>
        <taxon>Neopterygii</taxon>
        <taxon>Teleostei</taxon>
        <taxon>Neoteleostei</taxon>
        <taxon>Acanthomorphata</taxon>
        <taxon>Eupercaria</taxon>
        <taxon>Moronidae</taxon>
        <taxon>Dicentrarchus</taxon>
    </lineage>
</organism>
<dbReference type="SUPFAM" id="SSF50044">
    <property type="entry name" value="SH3-domain"/>
    <property type="match status" value="1"/>
</dbReference>
<feature type="region of interest" description="Disordered" evidence="16">
    <location>
        <begin position="498"/>
        <end position="561"/>
    </location>
</feature>
<evidence type="ECO:0000256" key="12">
    <source>
        <dbReference type="ARBA" id="ARBA00023212"/>
    </source>
</evidence>
<dbReference type="Pfam" id="PF00018">
    <property type="entry name" value="SH3_1"/>
    <property type="match status" value="1"/>
</dbReference>
<keyword evidence="7" id="KW-0963">Cytoplasm</keyword>
<dbReference type="Proteomes" id="UP000694389">
    <property type="component" value="Unassembled WGS sequence"/>
</dbReference>
<dbReference type="PANTHER" id="PTHR15735:SF13">
    <property type="entry name" value="FORMIN-BINDING PROTEIN 1"/>
    <property type="match status" value="1"/>
</dbReference>
<dbReference type="InterPro" id="IPR036028">
    <property type="entry name" value="SH3-like_dom_sf"/>
</dbReference>
<dbReference type="GO" id="GO:0006897">
    <property type="term" value="P:endocytosis"/>
    <property type="evidence" value="ECO:0007669"/>
    <property type="project" value="UniProtKB-KW"/>
</dbReference>
<dbReference type="AlphaFoldDB" id="A0A8P4G3S1"/>
<evidence type="ECO:0000313" key="21">
    <source>
        <dbReference type="Proteomes" id="UP000694389"/>
    </source>
</evidence>
<evidence type="ECO:0000313" key="20">
    <source>
        <dbReference type="Ensembl" id="ENSDLAP00005064954.1"/>
    </source>
</evidence>
<evidence type="ECO:0000256" key="1">
    <source>
        <dbReference type="ARBA" id="ARBA00004236"/>
    </source>
</evidence>
<dbReference type="InterPro" id="IPR057870">
    <property type="entry name" value="HR1_TOCA"/>
</dbReference>
<dbReference type="SMART" id="SM00055">
    <property type="entry name" value="FCH"/>
    <property type="match status" value="1"/>
</dbReference>
<evidence type="ECO:0000256" key="4">
    <source>
        <dbReference type="ARBA" id="ARBA00009426"/>
    </source>
</evidence>
<evidence type="ECO:0000256" key="11">
    <source>
        <dbReference type="ARBA" id="ARBA00023136"/>
    </source>
</evidence>
<name>A0A8P4G3S1_DICLA</name>
<dbReference type="GO" id="GO:0005856">
    <property type="term" value="C:cytoskeleton"/>
    <property type="evidence" value="ECO:0007669"/>
    <property type="project" value="UniProtKB-SubCell"/>
</dbReference>
<dbReference type="SMART" id="SM00326">
    <property type="entry name" value="SH3"/>
    <property type="match status" value="1"/>
</dbReference>
<sequence>MSWGSELWDQFDNLEKHTQWGIEYVEKYTKFVKERSEIEISYAKQIRNLSKKYQPKKNSREEEESKYTFCRAFLTTLNELNDYAGQHEVIAENLTSQIITELSRYLQEIKSERKSHFHDGRKAQQHIESSWKQLESCKRRFERDCKEADRAQQYFEKMDADINVTKADVEKARQQAQMRHQMAADSKGDYSSYLQKFNQEQNEHYFTIIPNIFQKLQDMEEKRIERLGVCMQTFAEVDRQVLPIVGKCLDGMTKAAESIEPKTDSKQVVESYKSGFEPPGDVEFEDYGQAMKRTASETSLSNTREAKEKPAGKSKGKLWPFIKNKNKSPKQHKEPLSHRLNDFMTSKPKMHCLRSLRRGQQSPRSLICHKELMKRTLGRPTYAFEARQYVLSLKLITLNSHVRNLIEGSGPEDFSHLPPEQRRKKLQGKLDELNKDIQKEMDQRDALTKMKDVYVKNPQMGDPASVDPRLSEIGQNIEKLQFEVQKFEGWLAEVEERMPSKSDTHRRSGLYETQNNTTVGNNCAQDRESPDGSYTEEQNSETQVKANINPIPNPNPTSTTPEFDDEFDDEETLPTIGTCKALYPFEGHNEGTIAVAEGELLYVIEEDKGDGWTRVRRNEDEEGYVPTSYVEVFLETNAKDS</sequence>
<feature type="compositionally biased region" description="Polar residues" evidence="16">
    <location>
        <begin position="511"/>
        <end position="524"/>
    </location>
</feature>
<dbReference type="PANTHER" id="PTHR15735">
    <property type="entry name" value="FCH AND DOUBLE SH3 DOMAINS PROTEIN"/>
    <property type="match status" value="1"/>
</dbReference>
<evidence type="ECO:0000259" key="19">
    <source>
        <dbReference type="PROSITE" id="PS51860"/>
    </source>
</evidence>
<dbReference type="GO" id="GO:0005938">
    <property type="term" value="C:cell cortex"/>
    <property type="evidence" value="ECO:0007669"/>
    <property type="project" value="UniProtKB-SubCell"/>
</dbReference>
<comment type="similarity">
    <text evidence="4">Belongs to the FNBP1 family.</text>
</comment>
<evidence type="ECO:0000256" key="10">
    <source>
        <dbReference type="ARBA" id="ARBA00023121"/>
    </source>
</evidence>
<reference evidence="20" key="1">
    <citation type="submission" date="2025-08" db="UniProtKB">
        <authorList>
            <consortium name="Ensembl"/>
        </authorList>
    </citation>
    <scope>IDENTIFICATION</scope>
</reference>
<dbReference type="FunFam" id="1.20.1270.60:FF:000002">
    <property type="entry name" value="Formin-binding protein 1-like isoform 1"/>
    <property type="match status" value="1"/>
</dbReference>
<keyword evidence="6" id="KW-1003">Cell membrane</keyword>
<evidence type="ECO:0000256" key="2">
    <source>
        <dbReference type="ARBA" id="ARBA00004245"/>
    </source>
</evidence>
<evidence type="ECO:0000256" key="7">
    <source>
        <dbReference type="ARBA" id="ARBA00022490"/>
    </source>
</evidence>
<evidence type="ECO:0000256" key="15">
    <source>
        <dbReference type="SAM" id="Coils"/>
    </source>
</evidence>
<feature type="domain" description="REM-1" evidence="19">
    <location>
        <begin position="416"/>
        <end position="493"/>
    </location>
</feature>
<dbReference type="InterPro" id="IPR037449">
    <property type="entry name" value="FNBP1_F-BAR"/>
</dbReference>
<keyword evidence="11" id="KW-0472">Membrane</keyword>
<evidence type="ECO:0000256" key="5">
    <source>
        <dbReference type="ARBA" id="ARBA00022443"/>
    </source>
</evidence>
<dbReference type="CDD" id="cd07676">
    <property type="entry name" value="F-BAR_FBP17"/>
    <property type="match status" value="1"/>
</dbReference>
<feature type="region of interest" description="Disordered" evidence="16">
    <location>
        <begin position="293"/>
        <end position="335"/>
    </location>
</feature>
<dbReference type="GO" id="GO:0008289">
    <property type="term" value="F:lipid binding"/>
    <property type="evidence" value="ECO:0007669"/>
    <property type="project" value="UniProtKB-KW"/>
</dbReference>
<dbReference type="Gene3D" id="1.20.1270.60">
    <property type="entry name" value="Arfaptin homology (AH) domain/BAR domain"/>
    <property type="match status" value="1"/>
</dbReference>
<dbReference type="GeneTree" id="ENSGT00950000183047"/>
<evidence type="ECO:0000259" key="17">
    <source>
        <dbReference type="PROSITE" id="PS50002"/>
    </source>
</evidence>
<reference evidence="20" key="2">
    <citation type="submission" date="2025-09" db="UniProtKB">
        <authorList>
            <consortium name="Ensembl"/>
        </authorList>
    </citation>
    <scope>IDENTIFICATION</scope>
</reference>
<dbReference type="InterPro" id="IPR001452">
    <property type="entry name" value="SH3_domain"/>
</dbReference>
<keyword evidence="9 14" id="KW-0175">Coiled coil</keyword>
<dbReference type="SUPFAM" id="SSF103657">
    <property type="entry name" value="BAR/IMD domain-like"/>
    <property type="match status" value="1"/>
</dbReference>
<dbReference type="InterPro" id="IPR031160">
    <property type="entry name" value="F_BAR_dom"/>
</dbReference>
<feature type="compositionally biased region" description="Polar residues" evidence="16">
    <location>
        <begin position="535"/>
        <end position="546"/>
    </location>
</feature>
<evidence type="ECO:0000256" key="14">
    <source>
        <dbReference type="PROSITE-ProRule" id="PRU01077"/>
    </source>
</evidence>
<protein>
    <submittedName>
        <fullName evidence="20">Formin binding protein 1b</fullName>
    </submittedName>
</protein>
<dbReference type="Gene3D" id="2.30.30.40">
    <property type="entry name" value="SH3 Domains"/>
    <property type="match status" value="1"/>
</dbReference>
<evidence type="ECO:0000256" key="13">
    <source>
        <dbReference type="PROSITE-ProRule" id="PRU00192"/>
    </source>
</evidence>
<accession>A0A8P4G3S1</accession>
<keyword evidence="10" id="KW-0446">Lipid-binding</keyword>
<evidence type="ECO:0000256" key="16">
    <source>
        <dbReference type="SAM" id="MobiDB-lite"/>
    </source>
</evidence>
<keyword evidence="8" id="KW-0254">Endocytosis</keyword>
<evidence type="ECO:0000256" key="9">
    <source>
        <dbReference type="ARBA" id="ARBA00023054"/>
    </source>
</evidence>
<dbReference type="PROSITE" id="PS50002">
    <property type="entry name" value="SH3"/>
    <property type="match status" value="1"/>
</dbReference>
<evidence type="ECO:0000256" key="8">
    <source>
        <dbReference type="ARBA" id="ARBA00022583"/>
    </source>
</evidence>
<keyword evidence="5 13" id="KW-0728">SH3 domain</keyword>
<evidence type="ECO:0000256" key="3">
    <source>
        <dbReference type="ARBA" id="ARBA00004544"/>
    </source>
</evidence>
<evidence type="ECO:0000259" key="18">
    <source>
        <dbReference type="PROSITE" id="PS51741"/>
    </source>
</evidence>
<proteinExistence type="inferred from homology"/>
<dbReference type="Gene3D" id="6.10.140.470">
    <property type="match status" value="1"/>
</dbReference>
<dbReference type="InterPro" id="IPR011072">
    <property type="entry name" value="HR1_rho-bd"/>
</dbReference>
<dbReference type="PROSITE" id="PS51860">
    <property type="entry name" value="REM_1"/>
    <property type="match status" value="1"/>
</dbReference>
<dbReference type="InterPro" id="IPR001060">
    <property type="entry name" value="FCH_dom"/>
</dbReference>
<keyword evidence="21" id="KW-1185">Reference proteome</keyword>
<dbReference type="CDD" id="cd11629">
    <property type="entry name" value="HR1_FBP17"/>
    <property type="match status" value="1"/>
</dbReference>
<dbReference type="Pfam" id="PF00611">
    <property type="entry name" value="FCH"/>
    <property type="match status" value="1"/>
</dbReference>
<feature type="domain" description="F-BAR" evidence="18">
    <location>
        <begin position="1"/>
        <end position="264"/>
    </location>
</feature>
<dbReference type="GO" id="GO:0007165">
    <property type="term" value="P:signal transduction"/>
    <property type="evidence" value="ECO:0007669"/>
    <property type="project" value="InterPro"/>
</dbReference>
<feature type="coiled-coil region" evidence="15">
    <location>
        <begin position="423"/>
        <end position="450"/>
    </location>
</feature>
<feature type="domain" description="SH3" evidence="17">
    <location>
        <begin position="574"/>
        <end position="635"/>
    </location>
</feature>